<feature type="non-terminal residue" evidence="1">
    <location>
        <position position="27"/>
    </location>
</feature>
<dbReference type="AlphaFoldDB" id="A0A382BZR9"/>
<reference evidence="1" key="1">
    <citation type="submission" date="2018-05" db="EMBL/GenBank/DDBJ databases">
        <authorList>
            <person name="Lanie J.A."/>
            <person name="Ng W.-L."/>
            <person name="Kazmierczak K.M."/>
            <person name="Andrzejewski T.M."/>
            <person name="Davidsen T.M."/>
            <person name="Wayne K.J."/>
            <person name="Tettelin H."/>
            <person name="Glass J.I."/>
            <person name="Rusch D."/>
            <person name="Podicherti R."/>
            <person name="Tsui H.-C.T."/>
            <person name="Winkler M.E."/>
        </authorList>
    </citation>
    <scope>NUCLEOTIDE SEQUENCE</scope>
</reference>
<protein>
    <submittedName>
        <fullName evidence="1">Uncharacterized protein</fullName>
    </submittedName>
</protein>
<feature type="non-terminal residue" evidence="1">
    <location>
        <position position="1"/>
    </location>
</feature>
<proteinExistence type="predicted"/>
<evidence type="ECO:0000313" key="1">
    <source>
        <dbReference type="EMBL" id="SVB19134.1"/>
    </source>
</evidence>
<organism evidence="1">
    <name type="scientific">marine metagenome</name>
    <dbReference type="NCBI Taxonomy" id="408172"/>
    <lineage>
        <taxon>unclassified sequences</taxon>
        <taxon>metagenomes</taxon>
        <taxon>ecological metagenomes</taxon>
    </lineage>
</organism>
<dbReference type="EMBL" id="UINC01032076">
    <property type="protein sequence ID" value="SVB19134.1"/>
    <property type="molecule type" value="Genomic_DNA"/>
</dbReference>
<gene>
    <name evidence="1" type="ORF">METZ01_LOCUS171988</name>
</gene>
<sequence>INCYLTGTNRNVSEYFDLPLRCLFLFL</sequence>
<accession>A0A382BZR9</accession>
<name>A0A382BZR9_9ZZZZ</name>